<dbReference type="OrthoDB" id="6499973at2759"/>
<dbReference type="Pfam" id="PF07690">
    <property type="entry name" value="MFS_1"/>
    <property type="match status" value="1"/>
</dbReference>
<dbReference type="EMBL" id="JAIZAY010000003">
    <property type="protein sequence ID" value="KAJ8045709.1"/>
    <property type="molecule type" value="Genomic_DNA"/>
</dbReference>
<feature type="transmembrane region" description="Helical" evidence="1">
    <location>
        <begin position="325"/>
        <end position="344"/>
    </location>
</feature>
<dbReference type="AlphaFoldDB" id="A0A9Q1CJP4"/>
<feature type="chain" id="PRO_5040378418" evidence="2">
    <location>
        <begin position="26"/>
        <end position="365"/>
    </location>
</feature>
<evidence type="ECO:0000256" key="2">
    <source>
        <dbReference type="SAM" id="SignalP"/>
    </source>
</evidence>
<feature type="transmembrane region" description="Helical" evidence="1">
    <location>
        <begin position="222"/>
        <end position="241"/>
    </location>
</feature>
<sequence length="365" mass="40424">MTSAVGAGWLLFSSYLSFMEHFGESFPLAYSIRELFTYLGVTFMPPMMEFFRGQYGLHGSFLVTGAVIWNAVVSGVLMKSVNSPKYAATDERTVAPMETESALSRGKNEKQSTHQEFLSFLSISPAVEHPTFALFMIIHSLFSYIFVVWALFLVPFATSIGFSPEIAVFLSTAGGVGGFLGKIAVVVMFYLERMNILVSSLVPAAMYSLALLGYIFSEQYTVLLGVSVVSGFSIAFADAALNASMPRYLPERLIKQGTVMSYIYSGVFMQLGGIISGKQTVPAYMVFYWLSEYHVIKYENVSTFDKNISSIQNRLKYVTGLSKNFYTGTAVTLNGAATVYWRLLRSKKENAKSFLKSISSHVMKS</sequence>
<keyword evidence="4" id="KW-1185">Reference proteome</keyword>
<gene>
    <name evidence="3" type="ORF">HOLleu_08767</name>
</gene>
<dbReference type="InterPro" id="IPR011701">
    <property type="entry name" value="MFS"/>
</dbReference>
<feature type="transmembrane region" description="Helical" evidence="1">
    <location>
        <begin position="55"/>
        <end position="77"/>
    </location>
</feature>
<feature type="transmembrane region" description="Helical" evidence="1">
    <location>
        <begin position="262"/>
        <end position="290"/>
    </location>
</feature>
<evidence type="ECO:0000256" key="1">
    <source>
        <dbReference type="SAM" id="Phobius"/>
    </source>
</evidence>
<accession>A0A9Q1CJP4</accession>
<dbReference type="InterPro" id="IPR050327">
    <property type="entry name" value="Proton-linked_MCT"/>
</dbReference>
<keyword evidence="2" id="KW-0732">Signal</keyword>
<dbReference type="PANTHER" id="PTHR11360:SF303">
    <property type="entry name" value="MAJOR FACILITATOR SUPERFAMILY (MFS) PROFILE DOMAIN-CONTAINING PROTEIN"/>
    <property type="match status" value="1"/>
</dbReference>
<comment type="caution">
    <text evidence="3">The sequence shown here is derived from an EMBL/GenBank/DDBJ whole genome shotgun (WGS) entry which is preliminary data.</text>
</comment>
<dbReference type="SUPFAM" id="SSF103473">
    <property type="entry name" value="MFS general substrate transporter"/>
    <property type="match status" value="1"/>
</dbReference>
<evidence type="ECO:0000313" key="3">
    <source>
        <dbReference type="EMBL" id="KAJ8045709.1"/>
    </source>
</evidence>
<dbReference type="PANTHER" id="PTHR11360">
    <property type="entry name" value="MONOCARBOXYLATE TRANSPORTER"/>
    <property type="match status" value="1"/>
</dbReference>
<dbReference type="InterPro" id="IPR036259">
    <property type="entry name" value="MFS_trans_sf"/>
</dbReference>
<evidence type="ECO:0000313" key="4">
    <source>
        <dbReference type="Proteomes" id="UP001152320"/>
    </source>
</evidence>
<feature type="transmembrane region" description="Helical" evidence="1">
    <location>
        <begin position="132"/>
        <end position="154"/>
    </location>
</feature>
<dbReference type="GO" id="GO:0008028">
    <property type="term" value="F:monocarboxylic acid transmembrane transporter activity"/>
    <property type="evidence" value="ECO:0007669"/>
    <property type="project" value="TreeGrafter"/>
</dbReference>
<protein>
    <submittedName>
        <fullName evidence="3">Uncharacterized protein</fullName>
    </submittedName>
</protein>
<feature type="transmembrane region" description="Helical" evidence="1">
    <location>
        <begin position="166"/>
        <end position="189"/>
    </location>
</feature>
<organism evidence="3 4">
    <name type="scientific">Holothuria leucospilota</name>
    <name type="common">Black long sea cucumber</name>
    <name type="synonym">Mertensiothuria leucospilota</name>
    <dbReference type="NCBI Taxonomy" id="206669"/>
    <lineage>
        <taxon>Eukaryota</taxon>
        <taxon>Metazoa</taxon>
        <taxon>Echinodermata</taxon>
        <taxon>Eleutherozoa</taxon>
        <taxon>Echinozoa</taxon>
        <taxon>Holothuroidea</taxon>
        <taxon>Aspidochirotacea</taxon>
        <taxon>Aspidochirotida</taxon>
        <taxon>Holothuriidae</taxon>
        <taxon>Holothuria</taxon>
    </lineage>
</organism>
<name>A0A9Q1CJP4_HOLLE</name>
<feature type="transmembrane region" description="Helical" evidence="1">
    <location>
        <begin position="196"/>
        <end position="216"/>
    </location>
</feature>
<keyword evidence="1" id="KW-1133">Transmembrane helix</keyword>
<dbReference type="Proteomes" id="UP001152320">
    <property type="component" value="Chromosome 3"/>
</dbReference>
<reference evidence="3" key="1">
    <citation type="submission" date="2021-10" db="EMBL/GenBank/DDBJ databases">
        <title>Tropical sea cucumber genome reveals ecological adaptation and Cuvierian tubules defense mechanism.</title>
        <authorList>
            <person name="Chen T."/>
        </authorList>
    </citation>
    <scope>NUCLEOTIDE SEQUENCE</scope>
    <source>
        <strain evidence="3">Nanhai2018</strain>
        <tissue evidence="3">Muscle</tissue>
    </source>
</reference>
<keyword evidence="1" id="KW-0812">Transmembrane</keyword>
<feature type="signal peptide" evidence="2">
    <location>
        <begin position="1"/>
        <end position="25"/>
    </location>
</feature>
<proteinExistence type="predicted"/>
<keyword evidence="1" id="KW-0472">Membrane</keyword>
<dbReference type="Gene3D" id="1.20.1250.20">
    <property type="entry name" value="MFS general substrate transporter like domains"/>
    <property type="match status" value="1"/>
</dbReference>